<dbReference type="Pfam" id="PF13692">
    <property type="entry name" value="Glyco_trans_1_4"/>
    <property type="match status" value="1"/>
</dbReference>
<dbReference type="RefSeq" id="WP_007047909.1">
    <property type="nucleotide sequence ID" value="NZ_GG704770.1"/>
</dbReference>
<dbReference type="CAZy" id="GT4">
    <property type="family name" value="Glycosyltransferase Family 4"/>
</dbReference>
<proteinExistence type="predicted"/>
<dbReference type="InterPro" id="IPR050194">
    <property type="entry name" value="Glycosyltransferase_grp1"/>
</dbReference>
<dbReference type="Proteomes" id="UP000003438">
    <property type="component" value="Unassembled WGS sequence"/>
</dbReference>
<dbReference type="HOGENOM" id="CLU_009583_28_3_9"/>
<comment type="caution">
    <text evidence="1">The sequence shown here is derived from an EMBL/GenBank/DDBJ whole genome shotgun (WGS) entry which is preliminary data.</text>
</comment>
<keyword evidence="1" id="KW-0328">Glycosyltransferase</keyword>
<dbReference type="OrthoDB" id="9802525at2"/>
<evidence type="ECO:0000313" key="2">
    <source>
        <dbReference type="Proteomes" id="UP000003438"/>
    </source>
</evidence>
<dbReference type="SUPFAM" id="SSF53756">
    <property type="entry name" value="UDP-Glycosyltransferase/glycogen phosphorylase"/>
    <property type="match status" value="1"/>
</dbReference>
<dbReference type="PANTHER" id="PTHR45947:SF3">
    <property type="entry name" value="SULFOQUINOVOSYL TRANSFERASE SQD2"/>
    <property type="match status" value="1"/>
</dbReference>
<accession>D1PQ79</accession>
<reference evidence="1" key="1">
    <citation type="submission" date="2009-12" db="EMBL/GenBank/DDBJ databases">
        <authorList>
            <person name="Weinstock G."/>
            <person name="Sodergren E."/>
            <person name="Clifton S."/>
            <person name="Fulton L."/>
            <person name="Fulton B."/>
            <person name="Courtney L."/>
            <person name="Fronick C."/>
            <person name="Harrison M."/>
            <person name="Strong C."/>
            <person name="Farmer C."/>
            <person name="Delahaunty K."/>
            <person name="Markovic C."/>
            <person name="Hall O."/>
            <person name="Minx P."/>
            <person name="Tomlinson C."/>
            <person name="Mitreva M."/>
            <person name="Nelson J."/>
            <person name="Hou S."/>
            <person name="Wollam A."/>
            <person name="Pepin K.H."/>
            <person name="Johnson M."/>
            <person name="Bhonagiri V."/>
            <person name="Nash W.E."/>
            <person name="Warren W."/>
            <person name="Chinwalla A."/>
            <person name="Mardis E.R."/>
            <person name="Wilson R.K."/>
        </authorList>
    </citation>
    <scope>NUCLEOTIDE SEQUENCE [LARGE SCALE GENOMIC DNA]</scope>
    <source>
        <strain evidence="1">DSM 15176</strain>
    </source>
</reference>
<dbReference type="EMBL" id="ACBY02000033">
    <property type="protein sequence ID" value="EFB75132.1"/>
    <property type="molecule type" value="Genomic_DNA"/>
</dbReference>
<dbReference type="eggNOG" id="COG0438">
    <property type="taxonomic scope" value="Bacteria"/>
</dbReference>
<dbReference type="GO" id="GO:0016757">
    <property type="term" value="F:glycosyltransferase activity"/>
    <property type="evidence" value="ECO:0007669"/>
    <property type="project" value="UniProtKB-KW"/>
</dbReference>
<dbReference type="Gene3D" id="3.40.50.2000">
    <property type="entry name" value="Glycogen Phosphorylase B"/>
    <property type="match status" value="2"/>
</dbReference>
<evidence type="ECO:0000313" key="1">
    <source>
        <dbReference type="EMBL" id="EFB75132.1"/>
    </source>
</evidence>
<keyword evidence="2" id="KW-1185">Reference proteome</keyword>
<dbReference type="EC" id="2.4.-.-" evidence="1"/>
<protein>
    <submittedName>
        <fullName evidence="1">Glycosyltransferase, group 1 family protein</fullName>
        <ecNumber evidence="1">2.4.-.-</ecNumber>
    </submittedName>
</protein>
<gene>
    <name evidence="1" type="ORF">SUBVAR_06547</name>
</gene>
<organism evidence="1 2">
    <name type="scientific">Subdoligranulum variabile DSM 15176</name>
    <dbReference type="NCBI Taxonomy" id="411471"/>
    <lineage>
        <taxon>Bacteria</taxon>
        <taxon>Bacillati</taxon>
        <taxon>Bacillota</taxon>
        <taxon>Clostridia</taxon>
        <taxon>Eubacteriales</taxon>
        <taxon>Oscillospiraceae</taxon>
        <taxon>Subdoligranulum</taxon>
    </lineage>
</organism>
<dbReference type="STRING" id="411471.SUBVAR_06547"/>
<keyword evidence="1" id="KW-0808">Transferase</keyword>
<sequence>MKYLFINSVCGIRSTGRICTDLARQLEAEGHTCKIAYGRVEEVPEAYRKYAVRIGGDLDLKVHALQTRLWDTHGFGSRQATARFLRWAEEYAPDVLWLHNIHGYYIQVEMLFDWIKRHPNMQVKWTLHDCWAFTGHCAHFTAVGCDQWKTECRHCPQLRQYPACYGFSDVRRNFERKKQAFTGVQHMTLIVPSHWLESRVKQSFLGAYPIEVHYNRINTEVFKPTPGDFRQRYGLQDKVMVLGVATAWSNRKGLDVFVRLAGMLDDRYAIVLVGLTKKQIQQLPPQILGIEQTSDVKELASIYTTADVFVNASVEETFGLTTVEALSCGTPVIVYEDTACAEVVQHTKGKIVPQNVEAVYRAILASGKKTAQGS</sequence>
<dbReference type="PANTHER" id="PTHR45947">
    <property type="entry name" value="SULFOQUINOVOSYL TRANSFERASE SQD2"/>
    <property type="match status" value="1"/>
</dbReference>
<name>D1PQ79_9FIRM</name>
<dbReference type="AlphaFoldDB" id="D1PQ79"/>